<proteinExistence type="predicted"/>
<gene>
    <name evidence="1" type="ORF">METZ01_LOCUS44361</name>
</gene>
<dbReference type="EMBL" id="UINC01001980">
    <property type="protein sequence ID" value="SUZ91507.1"/>
    <property type="molecule type" value="Genomic_DNA"/>
</dbReference>
<dbReference type="PANTHER" id="PTHR35024:SF4">
    <property type="entry name" value="POLYMER-FORMING CYTOSKELETAL PROTEIN"/>
    <property type="match status" value="1"/>
</dbReference>
<dbReference type="SUPFAM" id="SSF51161">
    <property type="entry name" value="Trimeric LpxA-like enzymes"/>
    <property type="match status" value="1"/>
</dbReference>
<evidence type="ECO:0000313" key="1">
    <source>
        <dbReference type="EMBL" id="SUZ91507.1"/>
    </source>
</evidence>
<organism evidence="1">
    <name type="scientific">marine metagenome</name>
    <dbReference type="NCBI Taxonomy" id="408172"/>
    <lineage>
        <taxon>unclassified sequences</taxon>
        <taxon>metagenomes</taxon>
        <taxon>ecological metagenomes</taxon>
    </lineage>
</organism>
<evidence type="ECO:0008006" key="2">
    <source>
        <dbReference type="Google" id="ProtNLM"/>
    </source>
</evidence>
<dbReference type="AlphaFoldDB" id="A0A381RNN0"/>
<accession>A0A381RNN0</accession>
<protein>
    <recommendedName>
        <fullName evidence="2">Polymer-forming cytoskeletal protein</fullName>
    </recommendedName>
</protein>
<dbReference type="Pfam" id="PF04519">
    <property type="entry name" value="Bactofilin"/>
    <property type="match status" value="1"/>
</dbReference>
<reference evidence="1" key="1">
    <citation type="submission" date="2018-05" db="EMBL/GenBank/DDBJ databases">
        <authorList>
            <person name="Lanie J.A."/>
            <person name="Ng W.-L."/>
            <person name="Kazmierczak K.M."/>
            <person name="Andrzejewski T.M."/>
            <person name="Davidsen T.M."/>
            <person name="Wayne K.J."/>
            <person name="Tettelin H."/>
            <person name="Glass J.I."/>
            <person name="Rusch D."/>
            <person name="Podicherti R."/>
            <person name="Tsui H.-C.T."/>
            <person name="Winkler M.E."/>
        </authorList>
    </citation>
    <scope>NUCLEOTIDE SEQUENCE</scope>
</reference>
<dbReference type="InterPro" id="IPR011004">
    <property type="entry name" value="Trimer_LpxA-like_sf"/>
</dbReference>
<dbReference type="InterPro" id="IPR007607">
    <property type="entry name" value="BacA/B"/>
</dbReference>
<name>A0A381RNN0_9ZZZZ</name>
<sequence length="108" mass="11381">MIGADARIDGPVKLREGIIIYGQVHGDVITDGPVRVAQNALVQGNISGNHIRVGGTVVGDIAADGQVILGKKCILKGDIIYRKLLIEDGAQFEGKCDIVGRDSENTNS</sequence>
<dbReference type="PANTHER" id="PTHR35024">
    <property type="entry name" value="HYPOTHETICAL CYTOSOLIC PROTEIN"/>
    <property type="match status" value="1"/>
</dbReference>